<dbReference type="VEuPathDB" id="FungiDB:M747DRAFT_362898"/>
<protein>
    <submittedName>
        <fullName evidence="1">Uncharacterized protein</fullName>
    </submittedName>
</protein>
<dbReference type="EMBL" id="KZ851905">
    <property type="protein sequence ID" value="RDH23019.1"/>
    <property type="molecule type" value="Genomic_DNA"/>
</dbReference>
<dbReference type="Proteomes" id="UP000253845">
    <property type="component" value="Unassembled WGS sequence"/>
</dbReference>
<proteinExistence type="predicted"/>
<evidence type="ECO:0000313" key="1">
    <source>
        <dbReference type="EMBL" id="RDH23019.1"/>
    </source>
</evidence>
<evidence type="ECO:0000313" key="2">
    <source>
        <dbReference type="Proteomes" id="UP000253845"/>
    </source>
</evidence>
<accession>A0A370C789</accession>
<gene>
    <name evidence="1" type="ORF">M747DRAFT_362898</name>
</gene>
<name>A0A370C789_ASPNG</name>
<organism evidence="1 2">
    <name type="scientific">Aspergillus niger ATCC 13496</name>
    <dbReference type="NCBI Taxonomy" id="1353008"/>
    <lineage>
        <taxon>Eukaryota</taxon>
        <taxon>Fungi</taxon>
        <taxon>Dikarya</taxon>
        <taxon>Ascomycota</taxon>
        <taxon>Pezizomycotina</taxon>
        <taxon>Eurotiomycetes</taxon>
        <taxon>Eurotiomycetidae</taxon>
        <taxon>Eurotiales</taxon>
        <taxon>Aspergillaceae</taxon>
        <taxon>Aspergillus</taxon>
        <taxon>Aspergillus subgen. Circumdati</taxon>
    </lineage>
</organism>
<sequence>MLYREMGKVLYMLYWHFGGHLGGTSPTDFLKNTAEWLSHTTPQRHGKGHGIQYSASLYNYSPSQTAIFTKESEIRLLWSQMDNVGYCKQSQPANRLFRVESIRSTQGTPISTANGYRQWGMRWDRVLRSLNDGQKFITQSGKEVSDSASTIMARAQDARDRILLNSYLLIGADIVS</sequence>
<reference evidence="1 2" key="1">
    <citation type="submission" date="2018-07" db="EMBL/GenBank/DDBJ databases">
        <title>Section-level genome sequencing of Aspergillus section Nigri to investigate inter- and intra-species variation.</title>
        <authorList>
            <consortium name="DOE Joint Genome Institute"/>
            <person name="Vesth T.C."/>
            <person name="Nybo J.L."/>
            <person name="Theobald S."/>
            <person name="Frisvad J.C."/>
            <person name="Larsen T.O."/>
            <person name="Nielsen K.F."/>
            <person name="Hoof J.B."/>
            <person name="Brandl J."/>
            <person name="Salamov A."/>
            <person name="Riley R."/>
            <person name="Gladden J.M."/>
            <person name="Phatale P."/>
            <person name="Nielsen M.T."/>
            <person name="Lyhne E.K."/>
            <person name="Kogle M.E."/>
            <person name="Strasser K."/>
            <person name="McDonnell E."/>
            <person name="Barry K."/>
            <person name="Clum A."/>
            <person name="Chen C."/>
            <person name="Nolan M."/>
            <person name="Sandor L."/>
            <person name="Kuo A."/>
            <person name="Lipzen A."/>
            <person name="Hainaut M."/>
            <person name="Drula E."/>
            <person name="Tsang A."/>
            <person name="Magnuson J.K."/>
            <person name="Henrissat B."/>
            <person name="Wiebenga A."/>
            <person name="Simmons B.A."/>
            <person name="Makela M.R."/>
            <person name="De vries R.P."/>
            <person name="Grigoriev I.V."/>
            <person name="Mortensen U.H."/>
            <person name="Baker S.E."/>
            <person name="Andersen M.R."/>
        </authorList>
    </citation>
    <scope>NUCLEOTIDE SEQUENCE [LARGE SCALE GENOMIC DNA]</scope>
    <source>
        <strain evidence="1 2">ATCC 13496</strain>
    </source>
</reference>
<dbReference type="AlphaFoldDB" id="A0A370C789"/>